<dbReference type="EMBL" id="JACOOO010000010">
    <property type="protein sequence ID" value="MBC5628550.1"/>
    <property type="molecule type" value="Genomic_DNA"/>
</dbReference>
<dbReference type="Proteomes" id="UP000596929">
    <property type="component" value="Unassembled WGS sequence"/>
</dbReference>
<evidence type="ECO:0008006" key="3">
    <source>
        <dbReference type="Google" id="ProtNLM"/>
    </source>
</evidence>
<evidence type="ECO:0000313" key="1">
    <source>
        <dbReference type="EMBL" id="MBC5628550.1"/>
    </source>
</evidence>
<accession>A0ABR7DBP4</accession>
<dbReference type="RefSeq" id="WP_032119169.1">
    <property type="nucleotide sequence ID" value="NZ_JACOOO010000010.1"/>
</dbReference>
<sequence>MGEKILLEPIYLELSKQHIIKIRRDKYRYSREINIYGKIFCNNIPVKGAIVVLFRILENKKIPLKRCITDQKGNYSFRFNNYSYRDEVIGITSFNGWRKINNKRNIRTKKCNIEVNPVKDVILYGKIIDSYGYPIEGAIVVAFYEDANEMQAICHTFSDIDGIYVLNIKYELYKDKKIIVKSVNASYSTIVDYKSEVHKGREYED</sequence>
<comment type="caution">
    <text evidence="1">The sequence shown here is derived from an EMBL/GenBank/DDBJ whole genome shotgun (WGS) entry which is preliminary data.</text>
</comment>
<proteinExistence type="predicted"/>
<evidence type="ECO:0000313" key="2">
    <source>
        <dbReference type="Proteomes" id="UP000596929"/>
    </source>
</evidence>
<organism evidence="1 2">
    <name type="scientific">Clostridium hominis</name>
    <dbReference type="NCBI Taxonomy" id="2763036"/>
    <lineage>
        <taxon>Bacteria</taxon>
        <taxon>Bacillati</taxon>
        <taxon>Bacillota</taxon>
        <taxon>Clostridia</taxon>
        <taxon>Eubacteriales</taxon>
        <taxon>Clostridiaceae</taxon>
        <taxon>Clostridium</taxon>
    </lineage>
</organism>
<name>A0ABR7DBP4_9CLOT</name>
<keyword evidence="2" id="KW-1185">Reference proteome</keyword>
<reference evidence="1 2" key="1">
    <citation type="submission" date="2020-08" db="EMBL/GenBank/DDBJ databases">
        <title>Genome public.</title>
        <authorList>
            <person name="Liu C."/>
            <person name="Sun Q."/>
        </authorList>
    </citation>
    <scope>NUCLEOTIDE SEQUENCE [LARGE SCALE GENOMIC DNA]</scope>
    <source>
        <strain evidence="1 2">NSJ-6</strain>
    </source>
</reference>
<gene>
    <name evidence="1" type="ORF">H8S20_06515</name>
</gene>
<protein>
    <recommendedName>
        <fullName evidence="3">Carboxypeptidase regulatory-like domain-containing protein</fullName>
    </recommendedName>
</protein>